<keyword evidence="1" id="KW-1133">Transmembrane helix</keyword>
<comment type="caution">
    <text evidence="2">The sequence shown here is derived from an EMBL/GenBank/DDBJ whole genome shotgun (WGS) entry which is preliminary data.</text>
</comment>
<proteinExistence type="predicted"/>
<dbReference type="EMBL" id="BSUL01000001">
    <property type="protein sequence ID" value="GMA27958.1"/>
    <property type="molecule type" value="Genomic_DNA"/>
</dbReference>
<organism evidence="2 3">
    <name type="scientific">Arenivirga flava</name>
    <dbReference type="NCBI Taxonomy" id="1930060"/>
    <lineage>
        <taxon>Bacteria</taxon>
        <taxon>Bacillati</taxon>
        <taxon>Actinomycetota</taxon>
        <taxon>Actinomycetes</taxon>
        <taxon>Micrococcales</taxon>
        <taxon>Microbacteriaceae</taxon>
        <taxon>Arenivirga</taxon>
    </lineage>
</organism>
<accession>A0AA37XAU9</accession>
<sequence length="62" mass="6990">MRKFIFNTSLISAVFSGWSTVQATRKGPRDWRLVLLWLSWGISVALAVGSVIDQSKRPEIGR</sequence>
<reference evidence="2 3" key="1">
    <citation type="journal article" date="2014" name="Int. J. Syst. Evol. Microbiol.">
        <title>Complete genome sequence of Corynebacterium casei LMG S-19264T (=DSM 44701T), isolated from a smear-ripened cheese.</title>
        <authorList>
            <consortium name="US DOE Joint Genome Institute (JGI-PGF)"/>
            <person name="Walter F."/>
            <person name="Albersmeier A."/>
            <person name="Kalinowski J."/>
            <person name="Ruckert C."/>
        </authorList>
    </citation>
    <scope>NUCLEOTIDE SEQUENCE [LARGE SCALE GENOMIC DNA]</scope>
    <source>
        <strain evidence="2 3">NBRC 112289</strain>
    </source>
</reference>
<keyword evidence="1" id="KW-0812">Transmembrane</keyword>
<keyword evidence="1" id="KW-0472">Membrane</keyword>
<feature type="transmembrane region" description="Helical" evidence="1">
    <location>
        <begin position="33"/>
        <end position="52"/>
    </location>
</feature>
<gene>
    <name evidence="2" type="ORF">GCM10025874_12110</name>
</gene>
<evidence type="ECO:0000313" key="3">
    <source>
        <dbReference type="Proteomes" id="UP001157160"/>
    </source>
</evidence>
<dbReference type="AlphaFoldDB" id="A0AA37XAU9"/>
<protein>
    <submittedName>
        <fullName evidence="2">Uncharacterized protein</fullName>
    </submittedName>
</protein>
<dbReference type="RefSeq" id="WP_284230989.1">
    <property type="nucleotide sequence ID" value="NZ_BSUL01000001.1"/>
</dbReference>
<evidence type="ECO:0000256" key="1">
    <source>
        <dbReference type="SAM" id="Phobius"/>
    </source>
</evidence>
<dbReference type="Proteomes" id="UP001157160">
    <property type="component" value="Unassembled WGS sequence"/>
</dbReference>
<keyword evidence="3" id="KW-1185">Reference proteome</keyword>
<evidence type="ECO:0000313" key="2">
    <source>
        <dbReference type="EMBL" id="GMA27958.1"/>
    </source>
</evidence>
<name>A0AA37XAU9_9MICO</name>